<keyword evidence="3" id="KW-1185">Reference proteome</keyword>
<evidence type="ECO:0000259" key="1">
    <source>
        <dbReference type="PROSITE" id="PS51186"/>
    </source>
</evidence>
<comment type="caution">
    <text evidence="2">The sequence shown here is derived from an EMBL/GenBank/DDBJ whole genome shotgun (WGS) entry which is preliminary data.</text>
</comment>
<dbReference type="InterPro" id="IPR000182">
    <property type="entry name" value="GNAT_dom"/>
</dbReference>
<proteinExistence type="predicted"/>
<evidence type="ECO:0000313" key="3">
    <source>
        <dbReference type="Proteomes" id="UP000749311"/>
    </source>
</evidence>
<gene>
    <name evidence="2" type="ORF">FB473_003290</name>
</gene>
<dbReference type="EMBL" id="JAAMOZ010000004">
    <property type="protein sequence ID" value="NIH58593.1"/>
    <property type="molecule type" value="Genomic_DNA"/>
</dbReference>
<name>A0ABX0SJM9_9ACTN</name>
<dbReference type="PROSITE" id="PS51186">
    <property type="entry name" value="GNAT"/>
    <property type="match status" value="1"/>
</dbReference>
<dbReference type="Gene3D" id="3.40.630.30">
    <property type="match status" value="1"/>
</dbReference>
<organism evidence="2 3">
    <name type="scientific">Brooklawnia cerclae</name>
    <dbReference type="NCBI Taxonomy" id="349934"/>
    <lineage>
        <taxon>Bacteria</taxon>
        <taxon>Bacillati</taxon>
        <taxon>Actinomycetota</taxon>
        <taxon>Actinomycetes</taxon>
        <taxon>Propionibacteriales</taxon>
        <taxon>Propionibacteriaceae</taxon>
        <taxon>Brooklawnia</taxon>
    </lineage>
</organism>
<feature type="domain" description="N-acetyltransferase" evidence="1">
    <location>
        <begin position="22"/>
        <end position="175"/>
    </location>
</feature>
<dbReference type="SUPFAM" id="SSF55729">
    <property type="entry name" value="Acyl-CoA N-acyltransferases (Nat)"/>
    <property type="match status" value="1"/>
</dbReference>
<accession>A0ABX0SJM9</accession>
<dbReference type="Pfam" id="PF00583">
    <property type="entry name" value="Acetyltransf_1"/>
    <property type="match status" value="1"/>
</dbReference>
<dbReference type="Proteomes" id="UP000749311">
    <property type="component" value="Unassembled WGS sequence"/>
</dbReference>
<protein>
    <submittedName>
        <fullName evidence="2">GNAT superfamily N-acetyltransferase</fullName>
    </submittedName>
</protein>
<dbReference type="InterPro" id="IPR016181">
    <property type="entry name" value="Acyl_CoA_acyltransferase"/>
</dbReference>
<evidence type="ECO:0000313" key="2">
    <source>
        <dbReference type="EMBL" id="NIH58593.1"/>
    </source>
</evidence>
<sequence>MTRNERMLAPEPGALERVLPGSVTSLFAGDDLAELVVLQRCCWVPQALVNETLDVPALRESHDEVAAWAPEWTTVVVRLAGRMVAAGRGRVENSADWQVGRLMVAPDLAGRGIGSVLIRVVESLAPAPVSRFVLYTGGRSLANIRFYQRAGYAVTPGEIPPGHIAGAVLLTRPRRAED</sequence>
<reference evidence="2 3" key="1">
    <citation type="submission" date="2020-02" db="EMBL/GenBank/DDBJ databases">
        <title>Sequencing the genomes of 1000 actinobacteria strains.</title>
        <authorList>
            <person name="Klenk H.-P."/>
        </authorList>
    </citation>
    <scope>NUCLEOTIDE SEQUENCE [LARGE SCALE GENOMIC DNA]</scope>
    <source>
        <strain evidence="2 3">DSM 19609</strain>
    </source>
</reference>
<dbReference type="CDD" id="cd04301">
    <property type="entry name" value="NAT_SF"/>
    <property type="match status" value="1"/>
</dbReference>